<protein>
    <submittedName>
        <fullName evidence="1">Uncharacterized protein</fullName>
    </submittedName>
</protein>
<name>B9D5J5_CAMRE</name>
<keyword evidence="2" id="KW-1185">Reference proteome</keyword>
<dbReference type="Proteomes" id="UP000003082">
    <property type="component" value="Unassembled WGS sequence"/>
</dbReference>
<dbReference type="AlphaFoldDB" id="B9D5J5"/>
<sequence>MARKNKNAKFKLKFGAQPLKTRMLAKFINLNGKMSPKFYENDKFKGKKWDF</sequence>
<gene>
    <name evidence="1" type="ORF">CAMRE0001_1106</name>
</gene>
<organism evidence="1 2">
    <name type="scientific">Campylobacter rectus RM3267</name>
    <dbReference type="NCBI Taxonomy" id="553218"/>
    <lineage>
        <taxon>Bacteria</taxon>
        <taxon>Pseudomonadati</taxon>
        <taxon>Campylobacterota</taxon>
        <taxon>Epsilonproteobacteria</taxon>
        <taxon>Campylobacterales</taxon>
        <taxon>Campylobacteraceae</taxon>
        <taxon>Campylobacter</taxon>
    </lineage>
</organism>
<evidence type="ECO:0000313" key="2">
    <source>
        <dbReference type="Proteomes" id="UP000003082"/>
    </source>
</evidence>
<reference evidence="1 2" key="1">
    <citation type="submission" date="2008-08" db="EMBL/GenBank/DDBJ databases">
        <authorList>
            <person name="Madupu R."/>
            <person name="Durkin A.S."/>
            <person name="Torralba M."/>
            <person name="Methe B."/>
            <person name="Sutton G.G."/>
            <person name="Strausberg R.L."/>
            <person name="Nelson K.E."/>
        </authorList>
    </citation>
    <scope>NUCLEOTIDE SEQUENCE [LARGE SCALE GENOMIC DNA]</scope>
    <source>
        <strain evidence="1 2">RM3267</strain>
    </source>
</reference>
<dbReference type="STRING" id="553218.CAMRE0001_1106"/>
<comment type="caution">
    <text evidence="1">The sequence shown here is derived from an EMBL/GenBank/DDBJ whole genome shotgun (WGS) entry which is preliminary data.</text>
</comment>
<proteinExistence type="predicted"/>
<evidence type="ECO:0000313" key="1">
    <source>
        <dbReference type="EMBL" id="EEF12738.1"/>
    </source>
</evidence>
<accession>B9D5J5</accession>
<dbReference type="EMBL" id="ACFU01000040">
    <property type="protein sequence ID" value="EEF12738.1"/>
    <property type="molecule type" value="Genomic_DNA"/>
</dbReference>